<accession>A0AAD9R6L6</accession>
<feature type="coiled-coil region" evidence="6">
    <location>
        <begin position="758"/>
        <end position="794"/>
    </location>
</feature>
<comment type="subcellular location">
    <subcellularLocation>
        <location evidence="1">Membrane</location>
        <topology evidence="1">Multi-pass membrane protein</topology>
    </subcellularLocation>
</comment>
<reference evidence="9" key="2">
    <citation type="journal article" date="2023" name="Science">
        <title>Genomic signatures of disease resistance in endangered staghorn corals.</title>
        <authorList>
            <person name="Vollmer S.V."/>
            <person name="Selwyn J.D."/>
            <person name="Despard B.A."/>
            <person name="Roesel C.L."/>
        </authorList>
    </citation>
    <scope>NUCLEOTIDE SEQUENCE</scope>
    <source>
        <strain evidence="9">K2</strain>
    </source>
</reference>
<dbReference type="Pfam" id="PF22846">
    <property type="entry name" value="CATSPERG_C"/>
    <property type="match status" value="1"/>
</dbReference>
<proteinExistence type="inferred from homology"/>
<feature type="transmembrane region" description="Helical" evidence="7">
    <location>
        <begin position="810"/>
        <end position="829"/>
    </location>
</feature>
<evidence type="ECO:0000259" key="8">
    <source>
        <dbReference type="Pfam" id="PF22846"/>
    </source>
</evidence>
<evidence type="ECO:0000256" key="3">
    <source>
        <dbReference type="ARBA" id="ARBA00022692"/>
    </source>
</evidence>
<comment type="caution">
    <text evidence="9">The sequence shown here is derived from an EMBL/GenBank/DDBJ whole genome shotgun (WGS) entry which is preliminary data.</text>
</comment>
<dbReference type="Proteomes" id="UP001249851">
    <property type="component" value="Unassembled WGS sequence"/>
</dbReference>
<evidence type="ECO:0000256" key="7">
    <source>
        <dbReference type="SAM" id="Phobius"/>
    </source>
</evidence>
<keyword evidence="3 7" id="KW-0812">Transmembrane</keyword>
<dbReference type="EMBL" id="JARQWQ010000001">
    <property type="protein sequence ID" value="KAK2573969.1"/>
    <property type="molecule type" value="Genomic_DNA"/>
</dbReference>
<keyword evidence="4 7" id="KW-1133">Transmembrane helix</keyword>
<evidence type="ECO:0000313" key="9">
    <source>
        <dbReference type="EMBL" id="KAK2573969.1"/>
    </source>
</evidence>
<dbReference type="GO" id="GO:0036128">
    <property type="term" value="C:CatSper complex"/>
    <property type="evidence" value="ECO:0007669"/>
    <property type="project" value="InterPro"/>
</dbReference>
<dbReference type="InterPro" id="IPR028246">
    <property type="entry name" value="CATSPERG"/>
</dbReference>
<keyword evidence="6" id="KW-0175">Coiled coil</keyword>
<feature type="transmembrane region" description="Helical" evidence="7">
    <location>
        <begin position="911"/>
        <end position="929"/>
    </location>
</feature>
<name>A0AAD9R6L6_ACRCE</name>
<evidence type="ECO:0000256" key="6">
    <source>
        <dbReference type="SAM" id="Coils"/>
    </source>
</evidence>
<feature type="transmembrane region" description="Helical" evidence="7">
    <location>
        <begin position="867"/>
        <end position="890"/>
    </location>
</feature>
<evidence type="ECO:0000256" key="5">
    <source>
        <dbReference type="ARBA" id="ARBA00023136"/>
    </source>
</evidence>
<evidence type="ECO:0000256" key="4">
    <source>
        <dbReference type="ARBA" id="ARBA00022989"/>
    </source>
</evidence>
<gene>
    <name evidence="9" type="ORF">P5673_000079</name>
</gene>
<dbReference type="PANTHER" id="PTHR14327">
    <property type="entry name" value="CATION CHANNEL SPERM-ASSOCIATED PROTEIN SUBUNIT GAMMA"/>
    <property type="match status" value="1"/>
</dbReference>
<dbReference type="Pfam" id="PF07851">
    <property type="entry name" value="TMEM120A-B"/>
    <property type="match status" value="1"/>
</dbReference>
<dbReference type="GO" id="GO:0097228">
    <property type="term" value="C:sperm principal piece"/>
    <property type="evidence" value="ECO:0007669"/>
    <property type="project" value="InterPro"/>
</dbReference>
<dbReference type="PANTHER" id="PTHR14327:SF1">
    <property type="entry name" value="CATION CHANNEL SPERM-ASSOCIATED AUXILIARY SUBUNIT GAMMA"/>
    <property type="match status" value="1"/>
</dbReference>
<evidence type="ECO:0000256" key="1">
    <source>
        <dbReference type="ARBA" id="ARBA00004141"/>
    </source>
</evidence>
<feature type="transmembrane region" description="Helical" evidence="7">
    <location>
        <begin position="836"/>
        <end position="855"/>
    </location>
</feature>
<dbReference type="InterPro" id="IPR053873">
    <property type="entry name" value="CATSPERG_C"/>
</dbReference>
<feature type="domain" description="CATSPERG C-terminal" evidence="8">
    <location>
        <begin position="582"/>
        <end position="726"/>
    </location>
</feature>
<keyword evidence="10" id="KW-1185">Reference proteome</keyword>
<evidence type="ECO:0000313" key="10">
    <source>
        <dbReference type="Proteomes" id="UP001249851"/>
    </source>
</evidence>
<feature type="transmembrane region" description="Helical" evidence="7">
    <location>
        <begin position="949"/>
        <end position="973"/>
    </location>
</feature>
<protein>
    <submittedName>
        <fullName evidence="9">Transmembrane protein 120B</fullName>
    </submittedName>
</protein>
<sequence>MIDEGIKCCEVEKNCSIYSGLCNPAWVVPLYIPQTAAILHSEVLDSGIGPDVNFHRLTVHINAFHLSINDTLHSGFGKEVSELQSIINNPMPVNCLPNMAPVCIITSRELADHIIYTNTEFENIAFLRIQLGDSAGLFEIRAEASQIKIRVERAPSEFHEQTDLDGLNACQFLKLQKQLTGSELCQVISGSVSGAVPGAFVVLVKLETLQGHTFHLLLYEDIWDSWVEIDPETASYQDSQDAELILDGLSFTAFVSKSLFLWGNNLLYSPDGGHSIRWLTSFPSNSTIVVFTSSPFDGLFAFLTHDREVWIGQVGSSGVQRLKSSAVPRKLSPDLYDKRDSSTLSIFFDSGGGLQQIVIGRDPSRETGCISREELPVGKIISRQIFSRTREEMIMAHKRARSNSTSCFQEQSTRLFQLKDVQRACPFARIFFEATHDVLYTRKCFYQFEPAFKLGSSLVHSSTDAHEYFSKVYKTVKPDCADNRDHPWSLIDLHASFEVSDAQVLNVSANRTELVARKAVKYEVWKSSLSCSNSYGVTGSLEGSYVMSVLLGCPAGFKLIFDPEASKRATGQEHFCSDVHGVPCFYFYRVFKLLDLVTGKISRFLGKYTLKIVGGGPDHGSITDYTEEEQTKYNYHTTGSMAPLIWASKVKTLGGIPVFTSNTNGISWLCGTQSPCADIGPNFPGNAEYYFKMKFSNREVDADSSNCNFTIRFLIRIHGLPPGSLNPSSVIVLQTKFQDYQLKMDEFHAIQKSCVSGVNQQKRKLADFRQSLKHHQLQLKMADLERQIKAFEISLPSQAGLEYKNDYENFKFKMILISMLFTILDLYVFNYRIKGWWVAHHYVSIILSGLLLIWPDGTVYQLFRKQFFYFSLYLAFVQLLQFRYQSGVLYRLRALGISHSMDITKEGFQSWMWRGLGFVIPFLIVGYVFQLYNAYTLYRLSFHPECTDWQVLALSVVFFTLFAGNMTTLLYVLQQKITKTWRVPEMPCG</sequence>
<keyword evidence="5 7" id="KW-0472">Membrane</keyword>
<dbReference type="AlphaFoldDB" id="A0AAD9R6L6"/>
<evidence type="ECO:0000256" key="2">
    <source>
        <dbReference type="ARBA" id="ARBA00009700"/>
    </source>
</evidence>
<organism evidence="9 10">
    <name type="scientific">Acropora cervicornis</name>
    <name type="common">Staghorn coral</name>
    <dbReference type="NCBI Taxonomy" id="6130"/>
    <lineage>
        <taxon>Eukaryota</taxon>
        <taxon>Metazoa</taxon>
        <taxon>Cnidaria</taxon>
        <taxon>Anthozoa</taxon>
        <taxon>Hexacorallia</taxon>
        <taxon>Scleractinia</taxon>
        <taxon>Astrocoeniina</taxon>
        <taxon>Acroporidae</taxon>
        <taxon>Acropora</taxon>
    </lineage>
</organism>
<dbReference type="InterPro" id="IPR012926">
    <property type="entry name" value="TMEM120A/B"/>
</dbReference>
<comment type="similarity">
    <text evidence="2">Belongs to the TMEM120 family.</text>
</comment>
<reference evidence="9" key="1">
    <citation type="journal article" date="2023" name="G3 (Bethesda)">
        <title>Whole genome assembly and annotation of the endangered Caribbean coral Acropora cervicornis.</title>
        <authorList>
            <person name="Selwyn J.D."/>
            <person name="Vollmer S.V."/>
        </authorList>
    </citation>
    <scope>NUCLEOTIDE SEQUENCE</scope>
    <source>
        <strain evidence="9">K2</strain>
    </source>
</reference>